<dbReference type="EMBL" id="LR822027">
    <property type="protein sequence ID" value="CAD0152880.1"/>
    <property type="molecule type" value="Genomic_DNA"/>
</dbReference>
<dbReference type="AlphaFoldDB" id="A0A8D6U844"/>
<evidence type="ECO:0000313" key="1">
    <source>
        <dbReference type="EMBL" id="CAD0152880.1"/>
    </source>
</evidence>
<dbReference type="RefSeq" id="WP_179972132.1">
    <property type="nucleotide sequence ID" value="NZ_LR822023.1"/>
</dbReference>
<evidence type="ECO:0000313" key="2">
    <source>
        <dbReference type="Proteomes" id="UP000509791"/>
    </source>
</evidence>
<sequence length="101" mass="11686">MSNKSTIKEKVILFLVERMSLTYQVGLDVVNELEKFELVKFDKDEGFSLKELSDNRPQYSNSDYYMPKVLMKDALYKEMEVEAKFAYAVLLSENADKGGLK</sequence>
<organism evidence="1 2">
    <name type="scientific">Streptococcus thermophilus</name>
    <dbReference type="NCBI Taxonomy" id="1308"/>
    <lineage>
        <taxon>Bacteria</taxon>
        <taxon>Bacillati</taxon>
        <taxon>Bacillota</taxon>
        <taxon>Bacilli</taxon>
        <taxon>Lactobacillales</taxon>
        <taxon>Streptococcaceae</taxon>
        <taxon>Streptococcus</taxon>
    </lineage>
</organism>
<proteinExistence type="predicted"/>
<name>A0A8D6U844_STRTR</name>
<gene>
    <name evidence="1" type="ORF">STHERMO_1599</name>
</gene>
<dbReference type="Proteomes" id="UP000509791">
    <property type="component" value="Chromosome"/>
</dbReference>
<accession>A0A8D6U844</accession>
<protein>
    <submittedName>
        <fullName evidence="1">Uncharacterized protein</fullName>
    </submittedName>
</protein>
<reference evidence="1 2" key="1">
    <citation type="submission" date="2020-06" db="EMBL/GenBank/DDBJ databases">
        <authorList>
            <person name="Chuat V."/>
        </authorList>
    </citation>
    <scope>NUCLEOTIDE SEQUENCE [LARGE SCALE GENOMIC DNA]</scope>
    <source>
        <strain evidence="1">STH_CIRM_998</strain>
    </source>
</reference>